<accession>A0A3N0B785</accession>
<dbReference type="AlphaFoldDB" id="A0A3N0B785"/>
<name>A0A3N0B785_9ACTN</name>
<comment type="caution">
    <text evidence="1">The sequence shown here is derived from an EMBL/GenBank/DDBJ whole genome shotgun (WGS) entry which is preliminary data.</text>
</comment>
<gene>
    <name evidence="1" type="ORF">DMP08_08300</name>
</gene>
<evidence type="ECO:0000313" key="2">
    <source>
        <dbReference type="Proteomes" id="UP000278632"/>
    </source>
</evidence>
<reference evidence="2" key="1">
    <citation type="submission" date="2018-05" db="EMBL/GenBank/DDBJ databases">
        <title>Genome Sequencing of selected type strains of the family Eggerthellaceae.</title>
        <authorList>
            <person name="Danylec N."/>
            <person name="Stoll D.A."/>
            <person name="Doetsch A."/>
            <person name="Huch M."/>
        </authorList>
    </citation>
    <scope>NUCLEOTIDE SEQUENCE [LARGE SCALE GENOMIC DNA]</scope>
    <source>
        <strain evidence="2">DSM 16106</strain>
    </source>
</reference>
<protein>
    <submittedName>
        <fullName evidence="1">Uncharacterized protein</fullName>
    </submittedName>
</protein>
<dbReference type="Proteomes" id="UP000278632">
    <property type="component" value="Unassembled WGS sequence"/>
</dbReference>
<organism evidence="1 2">
    <name type="scientific">Paraeggerthella hongkongensis</name>
    <dbReference type="NCBI Taxonomy" id="230658"/>
    <lineage>
        <taxon>Bacteria</taxon>
        <taxon>Bacillati</taxon>
        <taxon>Actinomycetota</taxon>
        <taxon>Coriobacteriia</taxon>
        <taxon>Eggerthellales</taxon>
        <taxon>Eggerthellaceae</taxon>
        <taxon>Paraeggerthella</taxon>
    </lineage>
</organism>
<evidence type="ECO:0000313" key="1">
    <source>
        <dbReference type="EMBL" id="RNL42973.1"/>
    </source>
</evidence>
<dbReference type="EMBL" id="QICD01000015">
    <property type="protein sequence ID" value="RNL42973.1"/>
    <property type="molecule type" value="Genomic_DNA"/>
</dbReference>
<sequence length="84" mass="9526">MHVLHSTDTLQIRTCTFKSVQGHVRCESNLPIVAIFNQPAVQFTETVKYLVSTYRTVDLQAEPNTLLFLLNLAVRVQLSLRILA</sequence>
<proteinExistence type="predicted"/>
<keyword evidence="2" id="KW-1185">Reference proteome</keyword>